<evidence type="ECO:0000256" key="1">
    <source>
        <dbReference type="SAM" id="MobiDB-lite"/>
    </source>
</evidence>
<accession>A0A6J5KRC6</accession>
<proteinExistence type="predicted"/>
<reference evidence="2" key="1">
    <citation type="submission" date="2020-04" db="EMBL/GenBank/DDBJ databases">
        <authorList>
            <person name="Chiriac C."/>
            <person name="Salcher M."/>
            <person name="Ghai R."/>
            <person name="Kavagutti S V."/>
        </authorList>
    </citation>
    <scope>NUCLEOTIDE SEQUENCE</scope>
</reference>
<feature type="region of interest" description="Disordered" evidence="1">
    <location>
        <begin position="1"/>
        <end position="67"/>
    </location>
</feature>
<feature type="compositionally biased region" description="Basic and acidic residues" evidence="1">
    <location>
        <begin position="54"/>
        <end position="67"/>
    </location>
</feature>
<evidence type="ECO:0000313" key="2">
    <source>
        <dbReference type="EMBL" id="CAB4123765.1"/>
    </source>
</evidence>
<gene>
    <name evidence="2" type="ORF">UFOVP48_78</name>
</gene>
<organism evidence="2">
    <name type="scientific">uncultured Caudovirales phage</name>
    <dbReference type="NCBI Taxonomy" id="2100421"/>
    <lineage>
        <taxon>Viruses</taxon>
        <taxon>Duplodnaviria</taxon>
        <taxon>Heunggongvirae</taxon>
        <taxon>Uroviricota</taxon>
        <taxon>Caudoviricetes</taxon>
        <taxon>Peduoviridae</taxon>
        <taxon>Maltschvirus</taxon>
        <taxon>Maltschvirus maltsch</taxon>
    </lineage>
</organism>
<name>A0A6J5KRC6_9CAUD</name>
<dbReference type="EMBL" id="LR796172">
    <property type="protein sequence ID" value="CAB4123765.1"/>
    <property type="molecule type" value="Genomic_DNA"/>
</dbReference>
<sequence>MPSSSKKQHNFMEAVAHNPAFAKKAGVPRSVGQDFSKADTGKKFSKGGATMAKSDMKEDTKMDESQDKAMIKKAFKQHDAQEHKGGTGTTLKLAKGGSFRASANGIATKGKTKGTMIAMKKGGKC</sequence>
<protein>
    <submittedName>
        <fullName evidence="2">Uncharacterized protein</fullName>
    </submittedName>
</protein>